<dbReference type="InterPro" id="IPR036388">
    <property type="entry name" value="WH-like_DNA-bd_sf"/>
</dbReference>
<dbReference type="MEROPS" id="S74.002"/>
<dbReference type="Gene3D" id="2.160.20.10">
    <property type="entry name" value="Single-stranded right-handed beta-helix, Pectin lyase-like"/>
    <property type="match status" value="2"/>
</dbReference>
<dbReference type="Pfam" id="PF13884">
    <property type="entry name" value="Peptidase_S74"/>
    <property type="match status" value="1"/>
</dbReference>
<dbReference type="InterPro" id="IPR012334">
    <property type="entry name" value="Pectin_lyas_fold"/>
</dbReference>
<gene>
    <name evidence="2" type="ordered locus">PputGB1_1761</name>
</gene>
<dbReference type="SUPFAM" id="SSF51126">
    <property type="entry name" value="Pectin lyase-like"/>
    <property type="match status" value="1"/>
</dbReference>
<evidence type="ECO:0000313" key="3">
    <source>
        <dbReference type="Proteomes" id="UP000002157"/>
    </source>
</evidence>
<dbReference type="EMBL" id="CP000926">
    <property type="protein sequence ID" value="ABY97664.1"/>
    <property type="molecule type" value="Genomic_DNA"/>
</dbReference>
<organism evidence="2 3">
    <name type="scientific">Pseudomonas putida (strain GB-1)</name>
    <dbReference type="NCBI Taxonomy" id="76869"/>
    <lineage>
        <taxon>Bacteria</taxon>
        <taxon>Pseudomonadati</taxon>
        <taxon>Pseudomonadota</taxon>
        <taxon>Gammaproteobacteria</taxon>
        <taxon>Pseudomonadales</taxon>
        <taxon>Pseudomonadaceae</taxon>
        <taxon>Pseudomonas</taxon>
    </lineage>
</organism>
<dbReference type="AlphaFoldDB" id="B0KI88"/>
<evidence type="ECO:0000313" key="2">
    <source>
        <dbReference type="EMBL" id="ABY97664.1"/>
    </source>
</evidence>
<dbReference type="InterPro" id="IPR011050">
    <property type="entry name" value="Pectin_lyase_fold/virulence"/>
</dbReference>
<evidence type="ECO:0000259" key="1">
    <source>
        <dbReference type="PROSITE" id="PS51688"/>
    </source>
</evidence>
<dbReference type="Gene3D" id="1.10.10.10">
    <property type="entry name" value="Winged helix-like DNA-binding domain superfamily/Winged helix DNA-binding domain"/>
    <property type="match status" value="1"/>
</dbReference>
<dbReference type="CDD" id="cd10144">
    <property type="entry name" value="Peptidase_S74_CIMCD"/>
    <property type="match status" value="1"/>
</dbReference>
<dbReference type="KEGG" id="ppg:PputGB1_1761"/>
<feature type="domain" description="Peptidase S74" evidence="1">
    <location>
        <begin position="682"/>
        <end position="805"/>
    </location>
</feature>
<reference evidence="2 3" key="1">
    <citation type="submission" date="2008-01" db="EMBL/GenBank/DDBJ databases">
        <title>Complete sequence of Pseudomonas putida GB-1.</title>
        <authorList>
            <consortium name="US DOE Joint Genome Institute"/>
            <person name="Copeland A."/>
            <person name="Lucas S."/>
            <person name="Lapidus A."/>
            <person name="Barry K."/>
            <person name="Glavina del Rio T."/>
            <person name="Dalin E."/>
            <person name="Tice H."/>
            <person name="Pitluck S."/>
            <person name="Bruce D."/>
            <person name="Goodwin L."/>
            <person name="Chertkov O."/>
            <person name="Brettin T."/>
            <person name="Detter J.C."/>
            <person name="Han C."/>
            <person name="Kuske C.R."/>
            <person name="Schmutz J."/>
            <person name="Larimer F."/>
            <person name="Land M."/>
            <person name="Hauser L."/>
            <person name="Kyrpides N."/>
            <person name="Kim E."/>
            <person name="McCarthy J.K."/>
            <person name="Richardson P."/>
        </authorList>
    </citation>
    <scope>NUCLEOTIDE SEQUENCE [LARGE SCALE GENOMIC DNA]</scope>
    <source>
        <strain evidence="2 3">GB-1</strain>
    </source>
</reference>
<dbReference type="eggNOG" id="ENOG5032Z5M">
    <property type="taxonomic scope" value="Bacteria"/>
</dbReference>
<sequence>MCGAFAFLEHKKLTVSTTDSVIEYVSGGPAYPISFRFLQNSDIQAVLVKQDGTSETLVLGTQYTLVGAGTQGGGTLTSAYAASYLATAGASLTIARIMTPVQPTDLRNQGRFLAETHESVFDRLTMLIQQAISGLSRALVRPYGKNYYDALNRQIKNLADPTLGQDAANKRYVQQQIAELLQIGNGSANNSANVLYVPNGPGQTVRSVQQRLRDFVSLKDYVDTPVDGSTSNQSGLVAAAAAAYANGSSLFVPFGDFVSDQSIPLLHDIDIFGPGRIKVGGAFFYAQATGSQINRIYVSSGGNDANDGLSATRPIRTIQRALNVFKRYAGRSASQFYIDVDASTLTEGGVLDGVQSMTELVIEGKLSGGVPITVLNGSAATTIHGLNFNACQRVRTKYLDVRNFRNVAGSGGIVFQNGTTGVIDTCVGANNRLCDFNCTEGGEMVLLGRCTMGSGSTYGLRYYRLAGGSIGDGVNPITITGTLEAGILMRDGSKAVCNDNVTLNNCVSGVRLIKHAYLEMRSGSITNNTEDGVYADTFSIFDNASGVLTFSGNTRDKRFIYFSQDRSGIVPGTLVPHWMRGSAGLSGQSPSGNYDAVIDSAGATGLQFLSGATATINIDFNKVGRFAYAQTDNSMRFTLSSAEAYRMNAASFIPVTDNTKALGGSTFRWSQVYAGTGTINTSDENLKQQRKPIDEACLRAWAKVSYSQYKFNDAVQMKGNDARWHFGVIAQEVKAAFESEGLDAFEYGVLCYDEWDEDPGSPAVYDGEDLVQAEIECRPAGSRYGIRYDEALVLECAYLRSKLSS</sequence>
<dbReference type="Proteomes" id="UP000002157">
    <property type="component" value="Chromosome"/>
</dbReference>
<accession>B0KI88</accession>
<name>B0KI88_PSEPG</name>
<dbReference type="PROSITE" id="PS51688">
    <property type="entry name" value="ICA"/>
    <property type="match status" value="1"/>
</dbReference>
<proteinExistence type="predicted"/>
<protein>
    <recommendedName>
        <fullName evidence="1">Peptidase S74 domain-containing protein</fullName>
    </recommendedName>
</protein>
<dbReference type="HOGENOM" id="CLU_017082_0_0_6"/>
<dbReference type="InterPro" id="IPR030392">
    <property type="entry name" value="S74_ICA"/>
</dbReference>